<accession>A0A7V7FXY6</accession>
<organism evidence="1 2">
    <name type="scientific">Billgrantia pellis</name>
    <dbReference type="NCBI Taxonomy" id="2606936"/>
    <lineage>
        <taxon>Bacteria</taxon>
        <taxon>Pseudomonadati</taxon>
        <taxon>Pseudomonadota</taxon>
        <taxon>Gammaproteobacteria</taxon>
        <taxon>Oceanospirillales</taxon>
        <taxon>Halomonadaceae</taxon>
        <taxon>Billgrantia</taxon>
    </lineage>
</organism>
<name>A0A7V7FXY6_9GAMM</name>
<dbReference type="GO" id="GO:0015074">
    <property type="term" value="P:DNA integration"/>
    <property type="evidence" value="ECO:0007669"/>
    <property type="project" value="InterPro"/>
</dbReference>
<evidence type="ECO:0000313" key="2">
    <source>
        <dbReference type="Proteomes" id="UP000486760"/>
    </source>
</evidence>
<keyword evidence="2" id="KW-1185">Reference proteome</keyword>
<proteinExistence type="predicted"/>
<gene>
    <name evidence="1" type="ORF">F0A17_19445</name>
</gene>
<evidence type="ECO:0000313" key="1">
    <source>
        <dbReference type="EMBL" id="KAA0010110.1"/>
    </source>
</evidence>
<reference evidence="1 2" key="1">
    <citation type="submission" date="2019-08" db="EMBL/GenBank/DDBJ databases">
        <title>Bioinformatics analysis of the strain L3 and L5.</title>
        <authorList>
            <person name="Li X."/>
        </authorList>
    </citation>
    <scope>NUCLEOTIDE SEQUENCE [LARGE SCALE GENOMIC DNA]</scope>
    <source>
        <strain evidence="1 2">L5</strain>
    </source>
</reference>
<dbReference type="AlphaFoldDB" id="A0A7V7FXY6"/>
<protein>
    <recommendedName>
        <fullName evidence="3">Integrase catalytic domain-containing protein</fullName>
    </recommendedName>
</protein>
<dbReference type="Proteomes" id="UP000486760">
    <property type="component" value="Unassembled WGS sequence"/>
</dbReference>
<sequence length="34" mass="4003">MSRYIQYHNHECNSLERKGLSPMLYRAQALSASF</sequence>
<dbReference type="RefSeq" id="WP_149330073.1">
    <property type="nucleotide sequence ID" value="NZ_VTPY01000008.1"/>
</dbReference>
<evidence type="ECO:0008006" key="3">
    <source>
        <dbReference type="Google" id="ProtNLM"/>
    </source>
</evidence>
<dbReference type="EMBL" id="VTPY01000008">
    <property type="protein sequence ID" value="KAA0010110.1"/>
    <property type="molecule type" value="Genomic_DNA"/>
</dbReference>
<comment type="caution">
    <text evidence="1">The sequence shown here is derived from an EMBL/GenBank/DDBJ whole genome shotgun (WGS) entry which is preliminary data.</text>
</comment>